<evidence type="ECO:0000256" key="3">
    <source>
        <dbReference type="ARBA" id="ARBA00022833"/>
    </source>
</evidence>
<dbReference type="Gene3D" id="3.40.225.10">
    <property type="entry name" value="Class II aldolase/adducin N-terminal domain"/>
    <property type="match status" value="1"/>
</dbReference>
<dbReference type="InterPro" id="IPR017714">
    <property type="entry name" value="MethylthioRu-1-P_deHdtase_MtnB"/>
</dbReference>
<evidence type="ECO:0000256" key="1">
    <source>
        <dbReference type="ARBA" id="ARBA00022605"/>
    </source>
</evidence>
<dbReference type="PANTHER" id="PTHR22789">
    <property type="entry name" value="FUCULOSE PHOSPHATE ALDOLASE"/>
    <property type="match status" value="1"/>
</dbReference>
<dbReference type="InterPro" id="IPR001303">
    <property type="entry name" value="Aldolase_II/adducin_N"/>
</dbReference>
<proteinExistence type="inferred from homology"/>
<dbReference type="SUPFAM" id="SSF53639">
    <property type="entry name" value="AraD/HMP-PK domain-like"/>
    <property type="match status" value="1"/>
</dbReference>
<keyword evidence="3 6" id="KW-0862">Zinc</keyword>
<gene>
    <name evidence="6" type="primary">mtnB</name>
    <name evidence="8" type="ORF">E4680_08700</name>
</gene>
<evidence type="ECO:0000259" key="7">
    <source>
        <dbReference type="SMART" id="SM01007"/>
    </source>
</evidence>
<dbReference type="EC" id="4.2.1.109" evidence="6"/>
<keyword evidence="5 6" id="KW-0456">Lyase</keyword>
<dbReference type="Proteomes" id="UP000297890">
    <property type="component" value="Unassembled WGS sequence"/>
</dbReference>
<keyword evidence="9" id="KW-1185">Reference proteome</keyword>
<dbReference type="OrthoDB" id="9805559at2"/>
<comment type="similarity">
    <text evidence="6">Belongs to the aldolase class II family. MtnB subfamily.</text>
</comment>
<evidence type="ECO:0000256" key="4">
    <source>
        <dbReference type="ARBA" id="ARBA00023167"/>
    </source>
</evidence>
<keyword evidence="1 6" id="KW-0028">Amino-acid biosynthesis</keyword>
<comment type="catalytic activity">
    <reaction evidence="6">
        <text>5-(methylsulfanyl)-D-ribulose 1-phosphate = 5-methylsulfanyl-2,3-dioxopentyl phosphate + H2O</text>
        <dbReference type="Rhea" id="RHEA:15549"/>
        <dbReference type="ChEBI" id="CHEBI:15377"/>
        <dbReference type="ChEBI" id="CHEBI:58548"/>
        <dbReference type="ChEBI" id="CHEBI:58828"/>
        <dbReference type="EC" id="4.2.1.109"/>
    </reaction>
</comment>
<evidence type="ECO:0000256" key="2">
    <source>
        <dbReference type="ARBA" id="ARBA00022723"/>
    </source>
</evidence>
<comment type="function">
    <text evidence="6">Catalyzes the dehydration of methylthioribulose-1-phosphate (MTRu-1-P) into 2,3-diketo-5-methylthiopentyl-1-phosphate (DK-MTP-1-P).</text>
</comment>
<dbReference type="AlphaFoldDB" id="A0A4Z0F7M6"/>
<dbReference type="PANTHER" id="PTHR22789:SF0">
    <property type="entry name" value="3-OXO-TETRONATE 4-PHOSPHATE DECARBOXYLASE-RELATED"/>
    <property type="match status" value="1"/>
</dbReference>
<dbReference type="GO" id="GO:0019323">
    <property type="term" value="P:pentose catabolic process"/>
    <property type="evidence" value="ECO:0007669"/>
    <property type="project" value="TreeGrafter"/>
</dbReference>
<feature type="binding site" evidence="6">
    <location>
        <position position="96"/>
    </location>
    <ligand>
        <name>Zn(2+)</name>
        <dbReference type="ChEBI" id="CHEBI:29105"/>
    </ligand>
</feature>
<dbReference type="GO" id="GO:0008270">
    <property type="term" value="F:zinc ion binding"/>
    <property type="evidence" value="ECO:0007669"/>
    <property type="project" value="UniProtKB-UniRule"/>
</dbReference>
<comment type="caution">
    <text evidence="8">The sequence shown here is derived from an EMBL/GenBank/DDBJ whole genome shotgun (WGS) entry which is preliminary data.</text>
</comment>
<dbReference type="NCBIfam" id="NF006672">
    <property type="entry name" value="PRK09220.1"/>
    <property type="match status" value="1"/>
</dbReference>
<comment type="pathway">
    <text evidence="6">Amino-acid biosynthesis; L-methionine biosynthesis via salvage pathway; L-methionine from S-methyl-5-thio-alpha-D-ribose 1-phosphate: step 2/6.</text>
</comment>
<dbReference type="NCBIfam" id="TIGR03328">
    <property type="entry name" value="salvage_mtnB"/>
    <property type="match status" value="1"/>
</dbReference>
<dbReference type="UniPathway" id="UPA00904">
    <property type="reaction ID" value="UER00875"/>
</dbReference>
<evidence type="ECO:0000313" key="9">
    <source>
        <dbReference type="Proteomes" id="UP000297890"/>
    </source>
</evidence>
<dbReference type="RefSeq" id="WP_135282017.1">
    <property type="nucleotide sequence ID" value="NZ_SRIO01000010.1"/>
</dbReference>
<protein>
    <recommendedName>
        <fullName evidence="6">Methylthioribulose-1-phosphate dehydratase</fullName>
        <shortName evidence="6">MTRu-1-P dehydratase</shortName>
        <ecNumber evidence="6">4.2.1.109</ecNumber>
    </recommendedName>
</protein>
<dbReference type="EMBL" id="SRIO01000010">
    <property type="protein sequence ID" value="TFZ82311.1"/>
    <property type="molecule type" value="Genomic_DNA"/>
</dbReference>
<keyword evidence="4 6" id="KW-0486">Methionine biosynthesis</keyword>
<dbReference type="HAMAP" id="MF_01677">
    <property type="entry name" value="Salvage_MtnB"/>
    <property type="match status" value="1"/>
</dbReference>
<organism evidence="8 9">
    <name type="scientific">Candidatus Macondimonas diazotrophica</name>
    <dbReference type="NCBI Taxonomy" id="2305248"/>
    <lineage>
        <taxon>Bacteria</taxon>
        <taxon>Pseudomonadati</taxon>
        <taxon>Pseudomonadota</taxon>
        <taxon>Gammaproteobacteria</taxon>
        <taxon>Chromatiales</taxon>
        <taxon>Ectothiorhodospiraceae</taxon>
        <taxon>Candidatus Macondimonas</taxon>
    </lineage>
</organism>
<reference evidence="8 9" key="1">
    <citation type="journal article" date="2019" name="ISME J.">
        <title>Candidatus Macondimonas diazotrophica, a novel gammaproteobacterial genus dominating crude-oil-contaminated coastal sediments.</title>
        <authorList>
            <person name="Karthikeyan S."/>
            <person name="Konstantinidis K."/>
        </authorList>
    </citation>
    <scope>NUCLEOTIDE SEQUENCE [LARGE SCALE GENOMIC DNA]</scope>
    <source>
        <strain evidence="8 9">KTK01</strain>
    </source>
</reference>
<dbReference type="GO" id="GO:0016832">
    <property type="term" value="F:aldehyde-lyase activity"/>
    <property type="evidence" value="ECO:0007669"/>
    <property type="project" value="TreeGrafter"/>
</dbReference>
<dbReference type="InterPro" id="IPR050197">
    <property type="entry name" value="Aldolase_class_II_sugar_metab"/>
</dbReference>
<dbReference type="SMART" id="SM01007">
    <property type="entry name" value="Aldolase_II"/>
    <property type="match status" value="1"/>
</dbReference>
<dbReference type="GO" id="GO:0005829">
    <property type="term" value="C:cytosol"/>
    <property type="evidence" value="ECO:0007669"/>
    <property type="project" value="TreeGrafter"/>
</dbReference>
<dbReference type="InterPro" id="IPR036409">
    <property type="entry name" value="Aldolase_II/adducin_N_sf"/>
</dbReference>
<evidence type="ECO:0000313" key="8">
    <source>
        <dbReference type="EMBL" id="TFZ82311.1"/>
    </source>
</evidence>
<name>A0A4Z0F7M6_9GAMM</name>
<feature type="binding site" evidence="6">
    <location>
        <position position="94"/>
    </location>
    <ligand>
        <name>Zn(2+)</name>
        <dbReference type="ChEBI" id="CHEBI:29105"/>
    </ligand>
</feature>
<accession>A0A4Z0F7M6</accession>
<dbReference type="Pfam" id="PF00596">
    <property type="entry name" value="Aldolase_II"/>
    <property type="match status" value="1"/>
</dbReference>
<comment type="cofactor">
    <cofactor evidence="6">
        <name>Zn(2+)</name>
        <dbReference type="ChEBI" id="CHEBI:29105"/>
    </cofactor>
    <text evidence="6">Binds 1 zinc ion per subunit.</text>
</comment>
<dbReference type="GO" id="GO:0019509">
    <property type="term" value="P:L-methionine salvage from methylthioadenosine"/>
    <property type="evidence" value="ECO:0007669"/>
    <property type="project" value="UniProtKB-UniRule"/>
</dbReference>
<dbReference type="GO" id="GO:0046570">
    <property type="term" value="F:methylthioribulose 1-phosphate dehydratase activity"/>
    <property type="evidence" value="ECO:0007669"/>
    <property type="project" value="UniProtKB-UniRule"/>
</dbReference>
<keyword evidence="2 6" id="KW-0479">Metal-binding</keyword>
<evidence type="ECO:0000256" key="6">
    <source>
        <dbReference type="HAMAP-Rule" id="MF_01677"/>
    </source>
</evidence>
<evidence type="ECO:0000256" key="5">
    <source>
        <dbReference type="ARBA" id="ARBA00023239"/>
    </source>
</evidence>
<sequence>MESMDSIETLVHVIRELAADGFSPATGGNFSMREGLDQFCITASGCDKRRVSVGQFIRLPVAGALATTDPLPSAETALHQRLYRLDPTIGCVLHTHSVAATVLSRLDPNDTLVLRGYEMQKAIRGQTTHEATLALPLFDNTQDIPALADQLAVRWEAEGGLPGGFLVRGHGLYAWGRTVAEARRHVEGWEFLLNCLLQERLLEARQ</sequence>
<feature type="domain" description="Class II aldolase/adducin N-terminal" evidence="7">
    <location>
        <begin position="8"/>
        <end position="197"/>
    </location>
</feature>